<dbReference type="AlphaFoldDB" id="A0A6A4GIG0"/>
<sequence>MTTPIDDYNSISPRVNGEFLQNFNGRFVLLPCEIKYFEPDIKSVEVVASDAIAITLITSATKFVEVLGQVDVQPEPSSELVLHATRITNMGNNLDLALVQQVIVLIHDSRFADPVFGIEH</sequence>
<dbReference type="GO" id="GO:0006281">
    <property type="term" value="P:DNA repair"/>
    <property type="evidence" value="ECO:0007669"/>
    <property type="project" value="InterPro"/>
</dbReference>
<organism evidence="4 5">
    <name type="scientific">Gymnopus androsaceus JB14</name>
    <dbReference type="NCBI Taxonomy" id="1447944"/>
    <lineage>
        <taxon>Eukaryota</taxon>
        <taxon>Fungi</taxon>
        <taxon>Dikarya</taxon>
        <taxon>Basidiomycota</taxon>
        <taxon>Agaricomycotina</taxon>
        <taxon>Agaricomycetes</taxon>
        <taxon>Agaricomycetidae</taxon>
        <taxon>Agaricales</taxon>
        <taxon>Marasmiineae</taxon>
        <taxon>Omphalotaceae</taxon>
        <taxon>Gymnopus</taxon>
    </lineage>
</organism>
<dbReference type="Gene3D" id="2.40.50.140">
    <property type="entry name" value="Nucleic acid-binding proteins"/>
    <property type="match status" value="1"/>
</dbReference>
<comment type="subcellular location">
    <subcellularLocation>
        <location evidence="1">Nucleus</location>
    </subcellularLocation>
</comment>
<evidence type="ECO:0000313" key="5">
    <source>
        <dbReference type="Proteomes" id="UP000799118"/>
    </source>
</evidence>
<keyword evidence="3" id="KW-0539">Nucleus</keyword>
<protein>
    <submittedName>
        <fullName evidence="4">Uncharacterized protein</fullName>
    </submittedName>
</protein>
<gene>
    <name evidence="4" type="ORF">BT96DRAFT_950050</name>
</gene>
<dbReference type="Pfam" id="PF08661">
    <property type="entry name" value="Rep_fac-A_3"/>
    <property type="match status" value="1"/>
</dbReference>
<comment type="similarity">
    <text evidence="2">Belongs to the replication factor A protein 3 family.</text>
</comment>
<dbReference type="InterPro" id="IPR013970">
    <property type="entry name" value="Rfa2"/>
</dbReference>
<name>A0A6A4GIG0_9AGAR</name>
<dbReference type="InterPro" id="IPR012340">
    <property type="entry name" value="NA-bd_OB-fold"/>
</dbReference>
<dbReference type="GO" id="GO:0006310">
    <property type="term" value="P:DNA recombination"/>
    <property type="evidence" value="ECO:0007669"/>
    <property type="project" value="InterPro"/>
</dbReference>
<dbReference type="OrthoDB" id="188186at2759"/>
<dbReference type="GO" id="GO:0003677">
    <property type="term" value="F:DNA binding"/>
    <property type="evidence" value="ECO:0007669"/>
    <property type="project" value="InterPro"/>
</dbReference>
<keyword evidence="5" id="KW-1185">Reference proteome</keyword>
<dbReference type="EMBL" id="ML770023">
    <property type="protein sequence ID" value="KAE9385143.1"/>
    <property type="molecule type" value="Genomic_DNA"/>
</dbReference>
<dbReference type="Proteomes" id="UP000799118">
    <property type="component" value="Unassembled WGS sequence"/>
</dbReference>
<evidence type="ECO:0000256" key="1">
    <source>
        <dbReference type="ARBA" id="ARBA00004123"/>
    </source>
</evidence>
<reference evidence="4" key="1">
    <citation type="journal article" date="2019" name="Environ. Microbiol.">
        <title>Fungal ecological strategies reflected in gene transcription - a case study of two litter decomposers.</title>
        <authorList>
            <person name="Barbi F."/>
            <person name="Kohler A."/>
            <person name="Barry K."/>
            <person name="Baskaran P."/>
            <person name="Daum C."/>
            <person name="Fauchery L."/>
            <person name="Ihrmark K."/>
            <person name="Kuo A."/>
            <person name="LaButti K."/>
            <person name="Lipzen A."/>
            <person name="Morin E."/>
            <person name="Grigoriev I.V."/>
            <person name="Henrissat B."/>
            <person name="Lindahl B."/>
            <person name="Martin F."/>
        </authorList>
    </citation>
    <scope>NUCLEOTIDE SEQUENCE</scope>
    <source>
        <strain evidence="4">JB14</strain>
    </source>
</reference>
<dbReference type="GO" id="GO:0006260">
    <property type="term" value="P:DNA replication"/>
    <property type="evidence" value="ECO:0007669"/>
    <property type="project" value="InterPro"/>
</dbReference>
<accession>A0A6A4GIG0</accession>
<proteinExistence type="inferred from homology"/>
<evidence type="ECO:0000313" key="4">
    <source>
        <dbReference type="EMBL" id="KAE9385143.1"/>
    </source>
</evidence>
<dbReference type="GO" id="GO:0031981">
    <property type="term" value="C:nuclear lumen"/>
    <property type="evidence" value="ECO:0007669"/>
    <property type="project" value="UniProtKB-ARBA"/>
</dbReference>
<dbReference type="SUPFAM" id="SSF50249">
    <property type="entry name" value="Nucleic acid-binding proteins"/>
    <property type="match status" value="1"/>
</dbReference>
<evidence type="ECO:0000256" key="2">
    <source>
        <dbReference type="ARBA" id="ARBA00009761"/>
    </source>
</evidence>
<evidence type="ECO:0000256" key="3">
    <source>
        <dbReference type="ARBA" id="ARBA00023242"/>
    </source>
</evidence>